<feature type="domain" description="Gfo/Idh/MocA-like oxidoreductase N-terminal" evidence="1">
    <location>
        <begin position="3"/>
        <end position="117"/>
    </location>
</feature>
<gene>
    <name evidence="3" type="ORF">ABID28_001735</name>
</gene>
<accession>A0ABV2JIL8</accession>
<dbReference type="Proteomes" id="UP001549037">
    <property type="component" value="Unassembled WGS sequence"/>
</dbReference>
<evidence type="ECO:0000313" key="3">
    <source>
        <dbReference type="EMBL" id="MET3635073.1"/>
    </source>
</evidence>
<evidence type="ECO:0000313" key="4">
    <source>
        <dbReference type="Proteomes" id="UP001549037"/>
    </source>
</evidence>
<dbReference type="Gene3D" id="3.30.360.10">
    <property type="entry name" value="Dihydrodipicolinate Reductase, domain 2"/>
    <property type="match status" value="1"/>
</dbReference>
<comment type="caution">
    <text evidence="3">The sequence shown here is derived from an EMBL/GenBank/DDBJ whole genome shotgun (WGS) entry which is preliminary data.</text>
</comment>
<keyword evidence="4" id="KW-1185">Reference proteome</keyword>
<name>A0ABV2JIL8_9STRE</name>
<protein>
    <submittedName>
        <fullName evidence="3">Dehydrogenase</fullName>
    </submittedName>
</protein>
<dbReference type="EMBL" id="JBEPLN010000039">
    <property type="protein sequence ID" value="MET3635073.1"/>
    <property type="molecule type" value="Genomic_DNA"/>
</dbReference>
<dbReference type="PANTHER" id="PTHR43054:SF1">
    <property type="entry name" value="SCYLLO-INOSITOL 2-DEHYDROGENASE (NADP(+)) IOLU"/>
    <property type="match status" value="1"/>
</dbReference>
<organism evidence="3 4">
    <name type="scientific">Streptococcus porcorum</name>
    <dbReference type="NCBI Taxonomy" id="701526"/>
    <lineage>
        <taxon>Bacteria</taxon>
        <taxon>Bacillati</taxon>
        <taxon>Bacillota</taxon>
        <taxon>Bacilli</taxon>
        <taxon>Lactobacillales</taxon>
        <taxon>Streptococcaceae</taxon>
        <taxon>Streptococcus</taxon>
    </lineage>
</organism>
<evidence type="ECO:0000259" key="1">
    <source>
        <dbReference type="Pfam" id="PF01408"/>
    </source>
</evidence>
<dbReference type="SUPFAM" id="SSF55347">
    <property type="entry name" value="Glyceraldehyde-3-phosphate dehydrogenase-like, C-terminal domain"/>
    <property type="match status" value="1"/>
</dbReference>
<proteinExistence type="predicted"/>
<reference evidence="3 4" key="1">
    <citation type="submission" date="2024-06" db="EMBL/GenBank/DDBJ databases">
        <title>Genomic Encyclopedia of Type Strains, Phase IV (KMG-IV): sequencing the most valuable type-strain genomes for metagenomic binning, comparative biology and taxonomic classification.</title>
        <authorList>
            <person name="Goeker M."/>
        </authorList>
    </citation>
    <scope>NUCLEOTIDE SEQUENCE [LARGE SCALE GENOMIC DNA]</scope>
    <source>
        <strain evidence="3 4">DSM 28302</strain>
    </source>
</reference>
<sequence length="326" mass="36324">MLKLGIIGTGSISHHFIEACRLSGAYQLAAVYSRHQETAETFITNYSNCNIFTDLREFLTSDLDIIYIASPNSIHFEQAKAAIKAKKHVIVEKPAFSTPKELQEILQLAKDNHVFFFEAARNIHEKALETVKLFLSHKTIIGASFNYAKYSSKMNALLNGEHPNIFSSKFSGGALADLGVYPIYAAIYLFGKPLLANYTASLLDSGVDINGDGNLIYPDFRVSIKTGKNYETTLPAEIYTTDGTLILNHIQAISSVTFKKHDGSCEELSLNNLQHPMLEEVICFSNIIKSNDLTHYHSLLELAQGVSHTLFTMRQDAGIRFEADYD</sequence>
<dbReference type="InterPro" id="IPR055170">
    <property type="entry name" value="GFO_IDH_MocA-like_dom"/>
</dbReference>
<evidence type="ECO:0000259" key="2">
    <source>
        <dbReference type="Pfam" id="PF22725"/>
    </source>
</evidence>
<dbReference type="SUPFAM" id="SSF51735">
    <property type="entry name" value="NAD(P)-binding Rossmann-fold domains"/>
    <property type="match status" value="1"/>
</dbReference>
<feature type="domain" description="GFO/IDH/MocA-like oxidoreductase" evidence="2">
    <location>
        <begin position="162"/>
        <end position="245"/>
    </location>
</feature>
<dbReference type="Gene3D" id="3.40.50.720">
    <property type="entry name" value="NAD(P)-binding Rossmann-like Domain"/>
    <property type="match status" value="1"/>
</dbReference>
<dbReference type="RefSeq" id="WP_354369793.1">
    <property type="nucleotide sequence ID" value="NZ_JBEPLN010000039.1"/>
</dbReference>
<dbReference type="PANTHER" id="PTHR43054">
    <property type="match status" value="1"/>
</dbReference>
<dbReference type="Pfam" id="PF01408">
    <property type="entry name" value="GFO_IDH_MocA"/>
    <property type="match status" value="1"/>
</dbReference>
<dbReference type="Pfam" id="PF22725">
    <property type="entry name" value="GFO_IDH_MocA_C3"/>
    <property type="match status" value="1"/>
</dbReference>
<dbReference type="InterPro" id="IPR036291">
    <property type="entry name" value="NAD(P)-bd_dom_sf"/>
</dbReference>
<dbReference type="InterPro" id="IPR000683">
    <property type="entry name" value="Gfo/Idh/MocA-like_OxRdtase_N"/>
</dbReference>